<evidence type="ECO:0000256" key="3">
    <source>
        <dbReference type="SAM" id="Phobius"/>
    </source>
</evidence>
<feature type="transmembrane region" description="Helical" evidence="3">
    <location>
        <begin position="97"/>
        <end position="123"/>
    </location>
</feature>
<dbReference type="Pfam" id="PF12911">
    <property type="entry name" value="OppC_N"/>
    <property type="match status" value="1"/>
</dbReference>
<accession>X1SZ73</accession>
<dbReference type="AlphaFoldDB" id="X1SZ73"/>
<dbReference type="InterPro" id="IPR050366">
    <property type="entry name" value="BP-dependent_transpt_permease"/>
</dbReference>
<name>X1SZ73_9ZZZZ</name>
<dbReference type="InterPro" id="IPR025966">
    <property type="entry name" value="OppC_N"/>
</dbReference>
<feature type="transmembrane region" description="Helical" evidence="3">
    <location>
        <begin position="34"/>
        <end position="55"/>
    </location>
</feature>
<keyword evidence="3" id="KW-1133">Transmembrane helix</keyword>
<keyword evidence="3" id="KW-0472">Membrane</keyword>
<keyword evidence="3" id="KW-0812">Transmembrane</keyword>
<evidence type="ECO:0000256" key="2">
    <source>
        <dbReference type="ARBA" id="ARBA00022448"/>
    </source>
</evidence>
<evidence type="ECO:0000313" key="5">
    <source>
        <dbReference type="EMBL" id="GAI73114.1"/>
    </source>
</evidence>
<dbReference type="PANTHER" id="PTHR43386:SF1">
    <property type="entry name" value="D,D-DIPEPTIDE TRANSPORT SYSTEM PERMEASE PROTEIN DDPC-RELATED"/>
    <property type="match status" value="1"/>
</dbReference>
<dbReference type="GO" id="GO:0005886">
    <property type="term" value="C:plasma membrane"/>
    <property type="evidence" value="ECO:0007669"/>
    <property type="project" value="UniProtKB-SubCell"/>
</dbReference>
<keyword evidence="2" id="KW-0813">Transport</keyword>
<dbReference type="EMBL" id="BARW01012688">
    <property type="protein sequence ID" value="GAI73114.1"/>
    <property type="molecule type" value="Genomic_DNA"/>
</dbReference>
<evidence type="ECO:0000256" key="1">
    <source>
        <dbReference type="ARBA" id="ARBA00004651"/>
    </source>
</evidence>
<reference evidence="5" key="1">
    <citation type="journal article" date="2014" name="Front. Microbiol.">
        <title>High frequency of phylogenetically diverse reductive dehalogenase-homologous genes in deep subseafloor sedimentary metagenomes.</title>
        <authorList>
            <person name="Kawai M."/>
            <person name="Futagami T."/>
            <person name="Toyoda A."/>
            <person name="Takaki Y."/>
            <person name="Nishi S."/>
            <person name="Hori S."/>
            <person name="Arai W."/>
            <person name="Tsubouchi T."/>
            <person name="Morono Y."/>
            <person name="Uchiyama I."/>
            <person name="Ito T."/>
            <person name="Fujiyama A."/>
            <person name="Inagaki F."/>
            <person name="Takami H."/>
        </authorList>
    </citation>
    <scope>NUCLEOTIDE SEQUENCE</scope>
    <source>
        <strain evidence="5">Expedition CK06-06</strain>
    </source>
</reference>
<feature type="domain" description="Oligopeptide transport permease C-like N-terminal" evidence="4">
    <location>
        <begin position="30"/>
        <end position="72"/>
    </location>
</feature>
<comment type="caution">
    <text evidence="5">The sequence shown here is derived from an EMBL/GenBank/DDBJ whole genome shotgun (WGS) entry which is preliminary data.</text>
</comment>
<protein>
    <recommendedName>
        <fullName evidence="4">Oligopeptide transport permease C-like N-terminal domain-containing protein</fullName>
    </recommendedName>
</protein>
<sequence>MADYVVTQKVSADRKSALSQSWAVIREFAREKPLGAAAGGIFIVWILVAIVGPWITPMDPTANNIVARLSPPSSTYLMGTDAYGRDMLSRIIAGTRIAMTIGVTASFLGSTLGMLLGIISGYLGGKVDMFM</sequence>
<gene>
    <name evidence="5" type="ORF">S12H4_23748</name>
</gene>
<organism evidence="5">
    <name type="scientific">marine sediment metagenome</name>
    <dbReference type="NCBI Taxonomy" id="412755"/>
    <lineage>
        <taxon>unclassified sequences</taxon>
        <taxon>metagenomes</taxon>
        <taxon>ecological metagenomes</taxon>
    </lineage>
</organism>
<comment type="subcellular location">
    <subcellularLocation>
        <location evidence="1">Cell membrane</location>
        <topology evidence="1">Multi-pass membrane protein</topology>
    </subcellularLocation>
</comment>
<feature type="non-terminal residue" evidence="5">
    <location>
        <position position="131"/>
    </location>
</feature>
<dbReference type="PANTHER" id="PTHR43386">
    <property type="entry name" value="OLIGOPEPTIDE TRANSPORT SYSTEM PERMEASE PROTEIN APPC"/>
    <property type="match status" value="1"/>
</dbReference>
<proteinExistence type="predicted"/>
<evidence type="ECO:0000259" key="4">
    <source>
        <dbReference type="Pfam" id="PF12911"/>
    </source>
</evidence>